<dbReference type="InterPro" id="IPR036754">
    <property type="entry name" value="YbaK/aa-tRNA-synt-asso_dom_sf"/>
</dbReference>
<dbReference type="InterPro" id="IPR007214">
    <property type="entry name" value="YbaK/aa-tRNA-synth-assoc-dom"/>
</dbReference>
<keyword evidence="3" id="KW-1185">Reference proteome</keyword>
<dbReference type="PANTHER" id="PTHR30411:SF1">
    <property type="entry name" value="CYTOPLASMIC PROTEIN"/>
    <property type="match status" value="1"/>
</dbReference>
<dbReference type="EMBL" id="CP033464">
    <property type="protein sequence ID" value="QDX95858.1"/>
    <property type="molecule type" value="Genomic_DNA"/>
</dbReference>
<gene>
    <name evidence="2" type="ORF">EEL30_22500</name>
</gene>
<dbReference type="GO" id="GO:0002161">
    <property type="term" value="F:aminoacyl-tRNA deacylase activity"/>
    <property type="evidence" value="ECO:0007669"/>
    <property type="project" value="InterPro"/>
</dbReference>
<dbReference type="OrthoDB" id="9798760at2"/>
<dbReference type="SUPFAM" id="SSF55826">
    <property type="entry name" value="YbaK/ProRS associated domain"/>
    <property type="match status" value="1"/>
</dbReference>
<dbReference type="Proteomes" id="UP000319432">
    <property type="component" value="Chromosome"/>
</dbReference>
<dbReference type="PANTHER" id="PTHR30411">
    <property type="entry name" value="CYTOPLASMIC PROTEIN"/>
    <property type="match status" value="1"/>
</dbReference>
<accession>A0A518VFT1</accession>
<evidence type="ECO:0000259" key="1">
    <source>
        <dbReference type="Pfam" id="PF04073"/>
    </source>
</evidence>
<feature type="domain" description="YbaK/aminoacyl-tRNA synthetase-associated" evidence="1">
    <location>
        <begin position="27"/>
        <end position="144"/>
    </location>
</feature>
<dbReference type="AlphaFoldDB" id="A0A518VFT1"/>
<dbReference type="Pfam" id="PF04073">
    <property type="entry name" value="tRNA_edit"/>
    <property type="match status" value="1"/>
</dbReference>
<evidence type="ECO:0000313" key="2">
    <source>
        <dbReference type="EMBL" id="QDX95858.1"/>
    </source>
</evidence>
<dbReference type="Gene3D" id="3.90.960.10">
    <property type="entry name" value="YbaK/aminoacyl-tRNA synthetase-associated domain"/>
    <property type="match status" value="1"/>
</dbReference>
<protein>
    <recommendedName>
        <fullName evidence="1">YbaK/aminoacyl-tRNA synthetase-associated domain-containing protein</fullName>
    </recommendedName>
</protein>
<organism evidence="2 3">
    <name type="scientific">Brevibacillus laterosporus</name>
    <name type="common">Bacillus laterosporus</name>
    <dbReference type="NCBI Taxonomy" id="1465"/>
    <lineage>
        <taxon>Bacteria</taxon>
        <taxon>Bacillati</taxon>
        <taxon>Bacillota</taxon>
        <taxon>Bacilli</taxon>
        <taxon>Bacillales</taxon>
        <taxon>Paenibacillaceae</taxon>
        <taxon>Brevibacillus</taxon>
    </lineage>
</organism>
<sequence>MNAYELKIKEYLHSTNADAEHFILNQSCHTVQDAAKAVNVSINDVVKNICMIDQNGNVIVAIVRGEDRASTSRVSKALHIERPRLADEKEVLEGTGYPAGGVPSFGFDATFLIDPRVMELNYVFTGGGSPHSLVKMKVEDLLKLNRGKNVRVRK</sequence>
<proteinExistence type="predicted"/>
<name>A0A518VFT1_BRELA</name>
<reference evidence="2 3" key="1">
    <citation type="submission" date="2018-11" db="EMBL/GenBank/DDBJ databases">
        <title>Phylogenetic determinants of toxin gene distribution in genomes of Brevibacillus laterosporus.</title>
        <authorList>
            <person name="Glare T.R."/>
            <person name="Durrant A."/>
            <person name="Berry C."/>
            <person name="Palma L."/>
            <person name="Ormskirk M."/>
            <person name="Cox M.O."/>
        </authorList>
    </citation>
    <scope>NUCLEOTIDE SEQUENCE [LARGE SCALE GENOMIC DNA]</scope>
    <source>
        <strain evidence="2 3">1821L</strain>
    </source>
</reference>
<evidence type="ECO:0000313" key="3">
    <source>
        <dbReference type="Proteomes" id="UP000319432"/>
    </source>
</evidence>